<name>A0A538U437_UNCEI</name>
<keyword evidence="4 11" id="KW-0347">Helicase</keyword>
<dbReference type="GO" id="GO:0006281">
    <property type="term" value="P:DNA repair"/>
    <property type="evidence" value="ECO:0007669"/>
    <property type="project" value="UniProtKB-KW"/>
</dbReference>
<dbReference type="Gene3D" id="3.40.50.300">
    <property type="entry name" value="P-loop containing nucleotide triphosphate hydrolases"/>
    <property type="match status" value="2"/>
</dbReference>
<dbReference type="InterPro" id="IPR011545">
    <property type="entry name" value="DEAD/DEAH_box_helicase_dom"/>
</dbReference>
<dbReference type="GO" id="GO:0005524">
    <property type="term" value="F:ATP binding"/>
    <property type="evidence" value="ECO:0007669"/>
    <property type="project" value="UniProtKB-KW"/>
</dbReference>
<dbReference type="Gene3D" id="2.40.50.140">
    <property type="entry name" value="Nucleic acid-binding proteins"/>
    <property type="match status" value="1"/>
</dbReference>
<dbReference type="SUPFAM" id="SSF50249">
    <property type="entry name" value="Nucleic acid-binding proteins"/>
    <property type="match status" value="1"/>
</dbReference>
<reference evidence="11 12" key="1">
    <citation type="journal article" date="2019" name="Nat. Microbiol.">
        <title>Mediterranean grassland soil C-N compound turnover is dependent on rainfall and depth, and is mediated by genomically divergent microorganisms.</title>
        <authorList>
            <person name="Diamond S."/>
            <person name="Andeer P.F."/>
            <person name="Li Z."/>
            <person name="Crits-Christoph A."/>
            <person name="Burstein D."/>
            <person name="Anantharaman K."/>
            <person name="Lane K.R."/>
            <person name="Thomas B.C."/>
            <person name="Pan C."/>
            <person name="Northen T.R."/>
            <person name="Banfield J.F."/>
        </authorList>
    </citation>
    <scope>NUCLEOTIDE SEQUENCE [LARGE SCALE GENOMIC DNA]</scope>
    <source>
        <strain evidence="11">WS_10</strain>
    </source>
</reference>
<keyword evidence="7" id="KW-0234">DNA repair</keyword>
<dbReference type="Pfam" id="PF17191">
    <property type="entry name" value="RecG_wedge"/>
    <property type="match status" value="1"/>
</dbReference>
<evidence type="ECO:0000256" key="5">
    <source>
        <dbReference type="ARBA" id="ARBA00022840"/>
    </source>
</evidence>
<dbReference type="AlphaFoldDB" id="A0A538U437"/>
<evidence type="ECO:0000256" key="2">
    <source>
        <dbReference type="ARBA" id="ARBA00022763"/>
    </source>
</evidence>
<sequence>MSTPVRATLDPSTRVQFLAGVGPARARLFEKLGITTLEQLVRHYPRAYLDARTFVTVRELRSDKVLTVLGKVRSAATHRTRGGRTDFTARVADHTGVVTCHFFGQPWLARALAPGASVVVSGTIDRAGRMSSPLFEVVESETEELLHAGRWVPVHALTRGLTARGMRAAVRRALDAIADRVVDPLPREAAGELEPLHSALRHIHFPDDERELERARERLAFEELFLALPFVLTADQEGALAEIVRDLASPRPMHRLLVGDVGSGKTVVALLAALHVIESGLQAAFMVPTEILARQHALTLTRFARATGVEVVALTGASSPGERRVIQGRLAAGEPLLLVGTHALLEAKVGIPKLGVAIVDEQHRFGVRQRATLAHKGIIPDVLVLSATPIPRTLALAMYGDLDVSQIRNKPPGRGRVVTRVAGEEKFPQVVEFMAQELDAGRQAYVVLPVIEDGGRIDARAAAAEHERLAQHPLLSRWNVGLLHGRLKADEKQRVMDGFVAGRIQVLVTTTVIEVGVDVSNATLMVIENAERFGLSQLHQLRGRVGRGTHRSVCVLVPGLSASGEATARLNELTATEDGFALAEADLRLRGPGELWGTRQSGLPRLKLADLRDTRLLERAHEAARRVVKSDPRLLAPQHRALKDALLADYREPLEMALVG</sequence>
<feature type="domain" description="Helicase C-terminal" evidence="10">
    <location>
        <begin position="440"/>
        <end position="593"/>
    </location>
</feature>
<dbReference type="InterPro" id="IPR033454">
    <property type="entry name" value="RecG_wedge"/>
</dbReference>
<keyword evidence="6" id="KW-0238">DNA-binding</keyword>
<dbReference type="Proteomes" id="UP000319836">
    <property type="component" value="Unassembled WGS sequence"/>
</dbReference>
<feature type="domain" description="Helicase ATP-binding" evidence="9">
    <location>
        <begin position="246"/>
        <end position="407"/>
    </location>
</feature>
<dbReference type="Pfam" id="PF19833">
    <property type="entry name" value="RecG_dom3_C"/>
    <property type="match status" value="1"/>
</dbReference>
<evidence type="ECO:0000256" key="7">
    <source>
        <dbReference type="ARBA" id="ARBA00023204"/>
    </source>
</evidence>
<gene>
    <name evidence="11" type="ORF">E6K80_07990</name>
</gene>
<dbReference type="GO" id="GO:0003678">
    <property type="term" value="F:DNA helicase activity"/>
    <property type="evidence" value="ECO:0007669"/>
    <property type="project" value="TreeGrafter"/>
</dbReference>
<comment type="caution">
    <text evidence="11">The sequence shown here is derived from an EMBL/GenBank/DDBJ whole genome shotgun (WGS) entry which is preliminary data.</text>
</comment>
<dbReference type="InterPro" id="IPR045562">
    <property type="entry name" value="RecG_dom3_C"/>
</dbReference>
<dbReference type="InterPro" id="IPR001650">
    <property type="entry name" value="Helicase_C-like"/>
</dbReference>
<protein>
    <recommendedName>
        <fullName evidence="8">Probable DNA 3'-5' helicase RecG</fullName>
    </recommendedName>
</protein>
<evidence type="ECO:0000259" key="9">
    <source>
        <dbReference type="PROSITE" id="PS51192"/>
    </source>
</evidence>
<keyword evidence="1" id="KW-0547">Nucleotide-binding</keyword>
<accession>A0A538U437</accession>
<evidence type="ECO:0000256" key="6">
    <source>
        <dbReference type="ARBA" id="ARBA00023125"/>
    </source>
</evidence>
<organism evidence="11 12">
    <name type="scientific">Eiseniibacteriota bacterium</name>
    <dbReference type="NCBI Taxonomy" id="2212470"/>
    <lineage>
        <taxon>Bacteria</taxon>
        <taxon>Candidatus Eiseniibacteriota</taxon>
    </lineage>
</organism>
<evidence type="ECO:0000256" key="4">
    <source>
        <dbReference type="ARBA" id="ARBA00022806"/>
    </source>
</evidence>
<evidence type="ECO:0000256" key="3">
    <source>
        <dbReference type="ARBA" id="ARBA00022801"/>
    </source>
</evidence>
<evidence type="ECO:0000313" key="12">
    <source>
        <dbReference type="Proteomes" id="UP000319836"/>
    </source>
</evidence>
<dbReference type="InterPro" id="IPR014001">
    <property type="entry name" value="Helicase_ATP-bd"/>
</dbReference>
<dbReference type="InterPro" id="IPR012340">
    <property type="entry name" value="NA-bd_OB-fold"/>
</dbReference>
<evidence type="ECO:0000313" key="11">
    <source>
        <dbReference type="EMBL" id="TMQ70621.1"/>
    </source>
</evidence>
<dbReference type="CDD" id="cd04488">
    <property type="entry name" value="RecG_wedge_OBF"/>
    <property type="match status" value="1"/>
</dbReference>
<keyword evidence="2" id="KW-0227">DNA damage</keyword>
<dbReference type="InterPro" id="IPR047112">
    <property type="entry name" value="RecG/Mfd"/>
</dbReference>
<dbReference type="Pfam" id="PF00270">
    <property type="entry name" value="DEAD"/>
    <property type="match status" value="1"/>
</dbReference>
<keyword evidence="3" id="KW-0378">Hydrolase</keyword>
<dbReference type="PANTHER" id="PTHR47964:SF1">
    <property type="entry name" value="ATP-DEPENDENT DNA HELICASE HOMOLOG RECG, CHLOROPLASTIC"/>
    <property type="match status" value="1"/>
</dbReference>
<dbReference type="GO" id="GO:0003677">
    <property type="term" value="F:DNA binding"/>
    <property type="evidence" value="ECO:0007669"/>
    <property type="project" value="UniProtKB-KW"/>
</dbReference>
<proteinExistence type="predicted"/>
<dbReference type="GO" id="GO:0016787">
    <property type="term" value="F:hydrolase activity"/>
    <property type="evidence" value="ECO:0007669"/>
    <property type="project" value="UniProtKB-KW"/>
</dbReference>
<evidence type="ECO:0000259" key="10">
    <source>
        <dbReference type="PROSITE" id="PS51194"/>
    </source>
</evidence>
<evidence type="ECO:0000256" key="8">
    <source>
        <dbReference type="ARBA" id="ARBA00049819"/>
    </source>
</evidence>
<dbReference type="EMBL" id="VBPA01000190">
    <property type="protein sequence ID" value="TMQ70621.1"/>
    <property type="molecule type" value="Genomic_DNA"/>
</dbReference>
<dbReference type="SMART" id="SM00490">
    <property type="entry name" value="HELICc"/>
    <property type="match status" value="1"/>
</dbReference>
<dbReference type="PROSITE" id="PS51194">
    <property type="entry name" value="HELICASE_CTER"/>
    <property type="match status" value="1"/>
</dbReference>
<dbReference type="Pfam" id="PF00271">
    <property type="entry name" value="Helicase_C"/>
    <property type="match status" value="1"/>
</dbReference>
<dbReference type="PROSITE" id="PS51192">
    <property type="entry name" value="HELICASE_ATP_BIND_1"/>
    <property type="match status" value="1"/>
</dbReference>
<dbReference type="InterPro" id="IPR027417">
    <property type="entry name" value="P-loop_NTPase"/>
</dbReference>
<dbReference type="PANTHER" id="PTHR47964">
    <property type="entry name" value="ATP-DEPENDENT DNA HELICASE HOMOLOG RECG, CHLOROPLASTIC"/>
    <property type="match status" value="1"/>
</dbReference>
<dbReference type="SUPFAM" id="SSF52540">
    <property type="entry name" value="P-loop containing nucleoside triphosphate hydrolases"/>
    <property type="match status" value="2"/>
</dbReference>
<dbReference type="SMART" id="SM00487">
    <property type="entry name" value="DEXDc"/>
    <property type="match status" value="1"/>
</dbReference>
<evidence type="ECO:0000256" key="1">
    <source>
        <dbReference type="ARBA" id="ARBA00022741"/>
    </source>
</evidence>
<keyword evidence="5" id="KW-0067">ATP-binding</keyword>